<dbReference type="OrthoDB" id="8602377at2"/>
<dbReference type="Proteomes" id="UP000254209">
    <property type="component" value="Unassembled WGS sequence"/>
</dbReference>
<evidence type="ECO:0000313" key="1">
    <source>
        <dbReference type="EMBL" id="SSY80650.1"/>
    </source>
</evidence>
<evidence type="ECO:0000313" key="2">
    <source>
        <dbReference type="Proteomes" id="UP000254209"/>
    </source>
</evidence>
<keyword evidence="2" id="KW-1185">Reference proteome</keyword>
<name>A0A376BUN5_9NEIS</name>
<protein>
    <submittedName>
        <fullName evidence="1">Uncharacterized protein</fullName>
    </submittedName>
</protein>
<dbReference type="RefSeq" id="WP_034291459.1">
    <property type="nucleotide sequence ID" value="NZ_CP091519.2"/>
</dbReference>
<proteinExistence type="predicted"/>
<dbReference type="EMBL" id="UFSO01000003">
    <property type="protein sequence ID" value="SSY80650.1"/>
    <property type="molecule type" value="Genomic_DNA"/>
</dbReference>
<reference evidence="1 2" key="1">
    <citation type="submission" date="2018-06" db="EMBL/GenBank/DDBJ databases">
        <authorList>
            <consortium name="Pathogen Informatics"/>
            <person name="Doyle S."/>
        </authorList>
    </citation>
    <scope>NUCLEOTIDE SEQUENCE [LARGE SCALE GENOMIC DNA]</scope>
    <source>
        <strain evidence="1 2">NCTC10283</strain>
    </source>
</reference>
<accession>A0A376BUN5</accession>
<sequence>MMNYREQVQRVLAMHHANSELGLAKSREQEDFVLYVGRVLTRNHIAFTWRLNADFDAEFRVNLGDLAHLRQIFDARQFQADDTHSWVLSSNLLDGVEVRFILETN</sequence>
<dbReference type="AlphaFoldDB" id="A0A376BUN5"/>
<organism evidence="1 2">
    <name type="scientific">Alysiella crassa</name>
    <dbReference type="NCBI Taxonomy" id="153491"/>
    <lineage>
        <taxon>Bacteria</taxon>
        <taxon>Pseudomonadati</taxon>
        <taxon>Pseudomonadota</taxon>
        <taxon>Betaproteobacteria</taxon>
        <taxon>Neisseriales</taxon>
        <taxon>Neisseriaceae</taxon>
        <taxon>Alysiella</taxon>
    </lineage>
</organism>
<gene>
    <name evidence="1" type="ORF">NCTC10283_02210</name>
</gene>
<dbReference type="STRING" id="1120980.GCA_000745955_00560"/>